<dbReference type="InterPro" id="IPR000794">
    <property type="entry name" value="Beta-ketoacyl_synthase"/>
</dbReference>
<keyword evidence="7" id="KW-0276">Fatty acid metabolism</keyword>
<dbReference type="SMART" id="SM00825">
    <property type="entry name" value="PKS_KS"/>
    <property type="match status" value="1"/>
</dbReference>
<keyword evidence="9 11" id="KW-0275">Fatty acid biosynthesis</keyword>
<evidence type="ECO:0000259" key="14">
    <source>
        <dbReference type="PROSITE" id="PS52004"/>
    </source>
</evidence>
<feature type="domain" description="Ketosynthase family 3 (KS3)" evidence="14">
    <location>
        <begin position="3"/>
        <end position="412"/>
    </location>
</feature>
<evidence type="ECO:0000256" key="9">
    <source>
        <dbReference type="ARBA" id="ARBA00023160"/>
    </source>
</evidence>
<evidence type="ECO:0000256" key="3">
    <source>
        <dbReference type="ARBA" id="ARBA00012356"/>
    </source>
</evidence>
<dbReference type="PROSITE" id="PS52004">
    <property type="entry name" value="KS3_2"/>
    <property type="match status" value="1"/>
</dbReference>
<dbReference type="InterPro" id="IPR018201">
    <property type="entry name" value="Ketoacyl_synth_AS"/>
</dbReference>
<keyword evidence="8" id="KW-0443">Lipid metabolism</keyword>
<reference evidence="16" key="1">
    <citation type="submission" date="2015-11" db="EMBL/GenBank/DDBJ databases">
        <authorList>
            <person name="Tobias N.J."/>
            <person name="Mishra B."/>
            <person name="Gupta D.K."/>
            <person name="Thines M."/>
            <person name="Stinear T.P."/>
            <person name="Bode H.B."/>
        </authorList>
    </citation>
    <scope>NUCLEOTIDE SEQUENCE [LARGE SCALE GENOMIC DNA]</scope>
    <source>
        <strain evidence="16">PB45.5</strain>
    </source>
</reference>
<name>A0A1B8YDI8_9GAMM</name>
<sequence>MSKRRVVVTGLGMLSPVGNTAESSWKAVCAGQSGISLIDHFDTSHHATKFAGLVKDFNHEDFNISRKDARKMDDFIQYGIAAGVQAIEDSGIEVTEANASRFGAAIGSGIGGLGLIEENHGALVASGPRKISPFFVPSTIVNMVAGHLSIIYGLRGPSISIATACTSGVHNIGHAARIIAYNDADIMLAGGAEKASTPLGVGGFGAARALSTRNDNPQSASRPWDKDRDGFVLGDGAGILVLEEYEHAKRRGAKIYAEIVGFGMSSDAYHMTSPPENGAGAALAMENALKDAGITTKQVGYINAHGTSTSAGDLAEAHAVESVFGEGTDVLVSSTKSMTGHLLGAAGAVESIFTILALRDQVVPPTINLENQDENCRLDFVPNESRKVEGMEYALCNSFGFGGTNGSLIFRKIKPD</sequence>
<evidence type="ECO:0000256" key="12">
    <source>
        <dbReference type="PIRSR" id="PIRSR000447-1"/>
    </source>
</evidence>
<dbReference type="GO" id="GO:0006633">
    <property type="term" value="P:fatty acid biosynthetic process"/>
    <property type="evidence" value="ECO:0007669"/>
    <property type="project" value="UniProtKB-UniRule"/>
</dbReference>
<dbReference type="RefSeq" id="WP_065391722.1">
    <property type="nucleotide sequence ID" value="NZ_CAWMQN010000085.1"/>
</dbReference>
<keyword evidence="10 11" id="KW-0012">Acyltransferase</keyword>
<dbReference type="NCBIfam" id="NF005589">
    <property type="entry name" value="PRK07314.1"/>
    <property type="match status" value="1"/>
</dbReference>
<evidence type="ECO:0000256" key="6">
    <source>
        <dbReference type="ARBA" id="ARBA00022679"/>
    </source>
</evidence>
<keyword evidence="16" id="KW-1185">Reference proteome</keyword>
<dbReference type="EMBL" id="LOIC01000085">
    <property type="protein sequence ID" value="OCA53145.1"/>
    <property type="molecule type" value="Genomic_DNA"/>
</dbReference>
<dbReference type="AlphaFoldDB" id="A0A1B8YDI8"/>
<evidence type="ECO:0000256" key="2">
    <source>
        <dbReference type="ARBA" id="ARBA00008467"/>
    </source>
</evidence>
<dbReference type="SUPFAM" id="SSF53901">
    <property type="entry name" value="Thiolase-like"/>
    <property type="match status" value="2"/>
</dbReference>
<evidence type="ECO:0000256" key="8">
    <source>
        <dbReference type="ARBA" id="ARBA00023098"/>
    </source>
</evidence>
<gene>
    <name evidence="15" type="primary">fabF_3</name>
    <name evidence="15" type="ORF">Phpb_03812</name>
</gene>
<comment type="similarity">
    <text evidence="2 11 13">Belongs to the thiolase-like superfamily. Beta-ketoacyl-ACP synthases family.</text>
</comment>
<comment type="pathway">
    <text evidence="1 11">Lipid metabolism; fatty acid biosynthesis.</text>
</comment>
<dbReference type="NCBIfam" id="NF004970">
    <property type="entry name" value="PRK06333.1"/>
    <property type="match status" value="1"/>
</dbReference>
<dbReference type="PANTHER" id="PTHR11712">
    <property type="entry name" value="POLYKETIDE SYNTHASE-RELATED"/>
    <property type="match status" value="1"/>
</dbReference>
<accession>A0A1B8YDI8</accession>
<dbReference type="EC" id="2.3.1.179" evidence="3 11"/>
<keyword evidence="5 11" id="KW-0444">Lipid biosynthesis</keyword>
<dbReference type="Pfam" id="PF00109">
    <property type="entry name" value="ketoacyl-synt"/>
    <property type="match status" value="1"/>
</dbReference>
<evidence type="ECO:0000256" key="13">
    <source>
        <dbReference type="RuleBase" id="RU003694"/>
    </source>
</evidence>
<dbReference type="InterPro" id="IPR020841">
    <property type="entry name" value="PKS_Beta-ketoAc_synthase_dom"/>
</dbReference>
<dbReference type="PROSITE" id="PS00606">
    <property type="entry name" value="KS3_1"/>
    <property type="match status" value="1"/>
</dbReference>
<protein>
    <recommendedName>
        <fullName evidence="4 11">3-oxoacyl-[acyl-carrier-protein] synthase 2</fullName>
        <ecNumber evidence="3 11">2.3.1.179</ecNumber>
    </recommendedName>
</protein>
<dbReference type="GO" id="GO:0004315">
    <property type="term" value="F:3-oxoacyl-[acyl-carrier-protein] synthase activity"/>
    <property type="evidence" value="ECO:0007669"/>
    <property type="project" value="UniProtKB-UniRule"/>
</dbReference>
<evidence type="ECO:0000256" key="1">
    <source>
        <dbReference type="ARBA" id="ARBA00005194"/>
    </source>
</evidence>
<feature type="active site" description="For beta-ketoacyl synthase activity" evidence="12">
    <location>
        <position position="165"/>
    </location>
</feature>
<evidence type="ECO:0000256" key="10">
    <source>
        <dbReference type="ARBA" id="ARBA00023315"/>
    </source>
</evidence>
<dbReference type="Proteomes" id="UP000092665">
    <property type="component" value="Unassembled WGS sequence"/>
</dbReference>
<dbReference type="PANTHER" id="PTHR11712:SF336">
    <property type="entry name" value="3-OXOACYL-[ACYL-CARRIER-PROTEIN] SYNTHASE, MITOCHONDRIAL"/>
    <property type="match status" value="1"/>
</dbReference>
<dbReference type="PIRSF" id="PIRSF000447">
    <property type="entry name" value="KAS_II"/>
    <property type="match status" value="1"/>
</dbReference>
<comment type="function">
    <text evidence="11">Involved in the type II fatty acid elongation cycle. Catalyzes the elongation of a wide range of acyl-ACP by the addition of two carbons from malonyl-ACP to an acyl acceptor. Can efficiently catalyze the conversion of palmitoleoyl-ACP (cis-hexadec-9-enoyl-ACP) to cis-vaccenoyl-ACP (cis-octadec-11-enoyl-ACP), an essential step in the thermal regulation of fatty acid composition.</text>
</comment>
<organism evidence="15 16">
    <name type="scientific">Photorhabdus namnaonensis</name>
    <dbReference type="NCBI Taxonomy" id="1851568"/>
    <lineage>
        <taxon>Bacteria</taxon>
        <taxon>Pseudomonadati</taxon>
        <taxon>Pseudomonadota</taxon>
        <taxon>Gammaproteobacteria</taxon>
        <taxon>Enterobacterales</taxon>
        <taxon>Morganellaceae</taxon>
        <taxon>Photorhabdus</taxon>
    </lineage>
</organism>
<dbReference type="InterPro" id="IPR014030">
    <property type="entry name" value="Ketoacyl_synth_N"/>
</dbReference>
<dbReference type="NCBIfam" id="TIGR03150">
    <property type="entry name" value="fabF"/>
    <property type="match status" value="1"/>
</dbReference>
<comment type="catalytic activity">
    <reaction evidence="11">
        <text>a fatty acyl-[ACP] + malonyl-[ACP] + H(+) = a 3-oxoacyl-[ACP] + holo-[ACP] + CO2</text>
        <dbReference type="Rhea" id="RHEA:22836"/>
        <dbReference type="Rhea" id="RHEA-COMP:9623"/>
        <dbReference type="Rhea" id="RHEA-COMP:9685"/>
        <dbReference type="Rhea" id="RHEA-COMP:9916"/>
        <dbReference type="Rhea" id="RHEA-COMP:14125"/>
        <dbReference type="ChEBI" id="CHEBI:15378"/>
        <dbReference type="ChEBI" id="CHEBI:16526"/>
        <dbReference type="ChEBI" id="CHEBI:64479"/>
        <dbReference type="ChEBI" id="CHEBI:78449"/>
        <dbReference type="ChEBI" id="CHEBI:78776"/>
        <dbReference type="ChEBI" id="CHEBI:138651"/>
    </reaction>
</comment>
<comment type="catalytic activity">
    <reaction evidence="11">
        <text>(9Z)-hexadecenoyl-[ACP] + malonyl-[ACP] + H(+) = 3-oxo-(11Z)-octadecenoyl-[ACP] + holo-[ACP] + CO2</text>
        <dbReference type="Rhea" id="RHEA:55040"/>
        <dbReference type="Rhea" id="RHEA-COMP:9623"/>
        <dbReference type="Rhea" id="RHEA-COMP:9685"/>
        <dbReference type="Rhea" id="RHEA-COMP:10800"/>
        <dbReference type="Rhea" id="RHEA-COMP:14074"/>
        <dbReference type="ChEBI" id="CHEBI:15378"/>
        <dbReference type="ChEBI" id="CHEBI:16526"/>
        <dbReference type="ChEBI" id="CHEBI:64479"/>
        <dbReference type="ChEBI" id="CHEBI:78449"/>
        <dbReference type="ChEBI" id="CHEBI:83989"/>
        <dbReference type="ChEBI" id="CHEBI:138538"/>
        <dbReference type="EC" id="2.3.1.179"/>
    </reaction>
</comment>
<keyword evidence="6 11" id="KW-0808">Transferase</keyword>
<dbReference type="InterPro" id="IPR017568">
    <property type="entry name" value="3-oxoacyl-ACP_synth-2"/>
</dbReference>
<evidence type="ECO:0000256" key="11">
    <source>
        <dbReference type="PIRNR" id="PIRNR000447"/>
    </source>
</evidence>
<dbReference type="InterPro" id="IPR014031">
    <property type="entry name" value="Ketoacyl_synth_C"/>
</dbReference>
<dbReference type="FunFam" id="3.40.47.10:FF:000009">
    <property type="entry name" value="3-oxoacyl-[acyl-carrier-protein] synthase 2"/>
    <property type="match status" value="1"/>
</dbReference>
<comment type="caution">
    <text evidence="15">The sequence shown here is derived from an EMBL/GenBank/DDBJ whole genome shotgun (WGS) entry which is preliminary data.</text>
</comment>
<dbReference type="Gene3D" id="3.40.47.10">
    <property type="match status" value="1"/>
</dbReference>
<evidence type="ECO:0000313" key="16">
    <source>
        <dbReference type="Proteomes" id="UP000092665"/>
    </source>
</evidence>
<evidence type="ECO:0000256" key="5">
    <source>
        <dbReference type="ARBA" id="ARBA00022516"/>
    </source>
</evidence>
<dbReference type="CDD" id="cd00834">
    <property type="entry name" value="KAS_I_II"/>
    <property type="match status" value="1"/>
</dbReference>
<proteinExistence type="inferred from homology"/>
<dbReference type="UniPathway" id="UPA00094"/>
<dbReference type="PATRIC" id="fig|29488.15.peg.4186"/>
<evidence type="ECO:0000256" key="4">
    <source>
        <dbReference type="ARBA" id="ARBA00014657"/>
    </source>
</evidence>
<dbReference type="GO" id="GO:0005829">
    <property type="term" value="C:cytosol"/>
    <property type="evidence" value="ECO:0007669"/>
    <property type="project" value="TreeGrafter"/>
</dbReference>
<evidence type="ECO:0000256" key="7">
    <source>
        <dbReference type="ARBA" id="ARBA00022832"/>
    </source>
</evidence>
<dbReference type="InterPro" id="IPR016039">
    <property type="entry name" value="Thiolase-like"/>
</dbReference>
<dbReference type="Pfam" id="PF02801">
    <property type="entry name" value="Ketoacyl-synt_C"/>
    <property type="match status" value="1"/>
</dbReference>
<evidence type="ECO:0000313" key="15">
    <source>
        <dbReference type="EMBL" id="OCA53145.1"/>
    </source>
</evidence>